<evidence type="ECO:0000259" key="2">
    <source>
        <dbReference type="Pfam" id="PF07282"/>
    </source>
</evidence>
<gene>
    <name evidence="3" type="ORF">AKJ50_01510</name>
</gene>
<keyword evidence="1" id="KW-0238">DNA-binding</keyword>
<dbReference type="InterPro" id="IPR010095">
    <property type="entry name" value="Cas12f1-like_TNB"/>
</dbReference>
<sequence length="72" mass="7697">MADFLNSAMVSEAFTNQKCSQGGKKGSMNSGKLKCNNYGFEINVDVDGAKNIVSRALGKPENSEAFMEPVSC</sequence>
<accession>A0A133VFL8</accession>
<proteinExistence type="predicted"/>
<name>A0A133VFL8_9EURY</name>
<feature type="domain" description="Cas12f1-like TNB" evidence="2">
    <location>
        <begin position="9"/>
        <end position="52"/>
    </location>
</feature>
<evidence type="ECO:0000313" key="4">
    <source>
        <dbReference type="Proteomes" id="UP000070311"/>
    </source>
</evidence>
<protein>
    <recommendedName>
        <fullName evidence="2">Cas12f1-like TNB domain-containing protein</fullName>
    </recommendedName>
</protein>
<dbReference type="AlphaFoldDB" id="A0A133VFL8"/>
<keyword evidence="4" id="KW-1185">Reference proteome</keyword>
<dbReference type="GO" id="GO:0003677">
    <property type="term" value="F:DNA binding"/>
    <property type="evidence" value="ECO:0007669"/>
    <property type="project" value="UniProtKB-KW"/>
</dbReference>
<reference evidence="3 4" key="1">
    <citation type="journal article" date="2016" name="Sci. Rep.">
        <title>Metabolic traits of an uncultured archaeal lineage -MSBL1- from brine pools of the Red Sea.</title>
        <authorList>
            <person name="Mwirichia R."/>
            <person name="Alam I."/>
            <person name="Rashid M."/>
            <person name="Vinu M."/>
            <person name="Ba-Alawi W."/>
            <person name="Anthony Kamau A."/>
            <person name="Kamanda Ngugi D."/>
            <person name="Goker M."/>
            <person name="Klenk H.P."/>
            <person name="Bajic V."/>
            <person name="Stingl U."/>
        </authorList>
    </citation>
    <scope>NUCLEOTIDE SEQUENCE [LARGE SCALE GENOMIC DNA]</scope>
    <source>
        <strain evidence="3">SCGC-AAA382A13</strain>
    </source>
</reference>
<evidence type="ECO:0000256" key="1">
    <source>
        <dbReference type="ARBA" id="ARBA00023125"/>
    </source>
</evidence>
<organism evidence="3 4">
    <name type="scientific">candidate division MSBL1 archaeon SCGC-AAA382A13</name>
    <dbReference type="NCBI Taxonomy" id="1698279"/>
    <lineage>
        <taxon>Archaea</taxon>
        <taxon>Methanobacteriati</taxon>
        <taxon>Methanobacteriota</taxon>
        <taxon>candidate division MSBL1</taxon>
    </lineage>
</organism>
<dbReference type="Pfam" id="PF07282">
    <property type="entry name" value="Cas12f1-like_TNB"/>
    <property type="match status" value="1"/>
</dbReference>
<comment type="caution">
    <text evidence="3">The sequence shown here is derived from an EMBL/GenBank/DDBJ whole genome shotgun (WGS) entry which is preliminary data.</text>
</comment>
<dbReference type="Proteomes" id="UP000070311">
    <property type="component" value="Unassembled WGS sequence"/>
</dbReference>
<dbReference type="EMBL" id="LHYD01000025">
    <property type="protein sequence ID" value="KXB05225.1"/>
    <property type="molecule type" value="Genomic_DNA"/>
</dbReference>
<evidence type="ECO:0000313" key="3">
    <source>
        <dbReference type="EMBL" id="KXB05225.1"/>
    </source>
</evidence>